<proteinExistence type="predicted"/>
<organism evidence="2 3">
    <name type="scientific">Nonomuraea bangladeshensis</name>
    <dbReference type="NCBI Taxonomy" id="404385"/>
    <lineage>
        <taxon>Bacteria</taxon>
        <taxon>Bacillati</taxon>
        <taxon>Actinomycetota</taxon>
        <taxon>Actinomycetes</taxon>
        <taxon>Streptosporangiales</taxon>
        <taxon>Streptosporangiaceae</taxon>
        <taxon>Nonomuraea</taxon>
    </lineage>
</organism>
<feature type="region of interest" description="Disordered" evidence="1">
    <location>
        <begin position="48"/>
        <end position="95"/>
    </location>
</feature>
<reference evidence="2 3" key="1">
    <citation type="submission" date="2024-06" db="EMBL/GenBank/DDBJ databases">
        <title>The Natural Products Discovery Center: Release of the First 8490 Sequenced Strains for Exploring Actinobacteria Biosynthetic Diversity.</title>
        <authorList>
            <person name="Kalkreuter E."/>
            <person name="Kautsar S.A."/>
            <person name="Yang D."/>
            <person name="Bader C.D."/>
            <person name="Teijaro C.N."/>
            <person name="Fluegel L."/>
            <person name="Davis C.M."/>
            <person name="Simpson J.R."/>
            <person name="Lauterbach L."/>
            <person name="Steele A.D."/>
            <person name="Gui C."/>
            <person name="Meng S."/>
            <person name="Li G."/>
            <person name="Viehrig K."/>
            <person name="Ye F."/>
            <person name="Su P."/>
            <person name="Kiefer A.F."/>
            <person name="Nichols A."/>
            <person name="Cepeda A.J."/>
            <person name="Yan W."/>
            <person name="Fan B."/>
            <person name="Jiang Y."/>
            <person name="Adhikari A."/>
            <person name="Zheng C.-J."/>
            <person name="Schuster L."/>
            <person name="Cowan T.M."/>
            <person name="Smanski M.J."/>
            <person name="Chevrette M.G."/>
            <person name="De Carvalho L.P.S."/>
            <person name="Shen B."/>
        </authorList>
    </citation>
    <scope>NUCLEOTIDE SEQUENCE [LARGE SCALE GENOMIC DNA]</scope>
    <source>
        <strain evidence="2 3">NPDC049574</strain>
    </source>
</reference>
<evidence type="ECO:0000313" key="3">
    <source>
        <dbReference type="Proteomes" id="UP001552427"/>
    </source>
</evidence>
<evidence type="ECO:0000256" key="1">
    <source>
        <dbReference type="SAM" id="MobiDB-lite"/>
    </source>
</evidence>
<dbReference type="Pfam" id="PF19953">
    <property type="entry name" value="EACC1"/>
    <property type="match status" value="1"/>
</dbReference>
<feature type="compositionally biased region" description="Low complexity" evidence="1">
    <location>
        <begin position="67"/>
        <end position="82"/>
    </location>
</feature>
<protein>
    <recommendedName>
        <fullName evidence="4">Flagellar hook-length control protein FliK</fullName>
    </recommendedName>
</protein>
<accession>A0ABV3H5Q7</accession>
<gene>
    <name evidence="2" type="ORF">AB0K40_20275</name>
</gene>
<dbReference type="EMBL" id="JBFARM010000006">
    <property type="protein sequence ID" value="MEV4287852.1"/>
    <property type="molecule type" value="Genomic_DNA"/>
</dbReference>
<name>A0ABV3H5Q7_9ACTN</name>
<sequence length="107" mass="11186">MDNGKYAVAWLRHRTADTKITLRRADGLEFEISAQRVRRLGPKELSALAEQLGKPATEPVTQGSGGPARRAAEPASPAGAPETPAVTSAQSDGVPAALAELQQVDDA</sequence>
<evidence type="ECO:0000313" key="2">
    <source>
        <dbReference type="EMBL" id="MEV4287852.1"/>
    </source>
</evidence>
<dbReference type="RefSeq" id="WP_364451938.1">
    <property type="nucleotide sequence ID" value="NZ_JBFARM010000006.1"/>
</dbReference>
<dbReference type="InterPro" id="IPR045428">
    <property type="entry name" value="EACC1"/>
</dbReference>
<comment type="caution">
    <text evidence="2">The sequence shown here is derived from an EMBL/GenBank/DDBJ whole genome shotgun (WGS) entry which is preliminary data.</text>
</comment>
<dbReference type="Proteomes" id="UP001552427">
    <property type="component" value="Unassembled WGS sequence"/>
</dbReference>
<evidence type="ECO:0008006" key="4">
    <source>
        <dbReference type="Google" id="ProtNLM"/>
    </source>
</evidence>
<keyword evidence="3" id="KW-1185">Reference proteome</keyword>